<dbReference type="OrthoDB" id="9893988at2"/>
<protein>
    <submittedName>
        <fullName evidence="1">Uncharacterized protein</fullName>
    </submittedName>
</protein>
<dbReference type="EMBL" id="CABPSL010000019">
    <property type="protein sequence ID" value="VVE37164.1"/>
    <property type="molecule type" value="Genomic_DNA"/>
</dbReference>
<dbReference type="AlphaFoldDB" id="A0A5E4XLJ6"/>
<evidence type="ECO:0000313" key="1">
    <source>
        <dbReference type="EMBL" id="VVE37164.1"/>
    </source>
</evidence>
<dbReference type="Proteomes" id="UP000384354">
    <property type="component" value="Unassembled WGS sequence"/>
</dbReference>
<evidence type="ECO:0000313" key="2">
    <source>
        <dbReference type="Proteomes" id="UP000384354"/>
    </source>
</evidence>
<reference evidence="1 2" key="1">
    <citation type="submission" date="2019-08" db="EMBL/GenBank/DDBJ databases">
        <authorList>
            <person name="Peeters C."/>
        </authorList>
    </citation>
    <scope>NUCLEOTIDE SEQUENCE [LARGE SCALE GENOMIC DNA]</scope>
    <source>
        <strain evidence="1 2">LMG 31106</strain>
    </source>
</reference>
<sequence length="87" mass="9867">MKKQKSKKRVAALAKPKPRGPVMTLKAKLARLQAELIAPKSNQARLLYEIRMVEERLKIERFHRVSKLSSVNMREILCGSPGLGKKS</sequence>
<name>A0A5E4XLJ6_9BURK</name>
<organism evidence="1 2">
    <name type="scientific">Pandoraea cepalis</name>
    <dbReference type="NCBI Taxonomy" id="2508294"/>
    <lineage>
        <taxon>Bacteria</taxon>
        <taxon>Pseudomonadati</taxon>
        <taxon>Pseudomonadota</taxon>
        <taxon>Betaproteobacteria</taxon>
        <taxon>Burkholderiales</taxon>
        <taxon>Burkholderiaceae</taxon>
        <taxon>Pandoraea</taxon>
    </lineage>
</organism>
<accession>A0A5E4XLJ6</accession>
<dbReference type="RefSeq" id="WP_150564439.1">
    <property type="nucleotide sequence ID" value="NZ_CABPSL010000019.1"/>
</dbReference>
<gene>
    <name evidence="1" type="ORF">PCE31106_03939</name>
</gene>
<proteinExistence type="predicted"/>